<protein>
    <submittedName>
        <fullName evidence="4">SMP-30/gluconolactonase/LRE family protein</fullName>
    </submittedName>
</protein>
<keyword evidence="1" id="KW-0378">Hydrolase</keyword>
<evidence type="ECO:0000313" key="4">
    <source>
        <dbReference type="EMBL" id="MBT1697535.1"/>
    </source>
</evidence>
<feature type="region of interest" description="Disordered" evidence="2">
    <location>
        <begin position="73"/>
        <end position="94"/>
    </location>
</feature>
<dbReference type="EMBL" id="JAHESF010000009">
    <property type="protein sequence ID" value="MBT1697535.1"/>
    <property type="molecule type" value="Genomic_DNA"/>
</dbReference>
<feature type="domain" description="SMP-30/Gluconolactonase/LRE-like region" evidence="3">
    <location>
        <begin position="36"/>
        <end position="306"/>
    </location>
</feature>
<dbReference type="AlphaFoldDB" id="A0AAP2DJN1"/>
<dbReference type="Pfam" id="PF08450">
    <property type="entry name" value="SGL"/>
    <property type="match status" value="1"/>
</dbReference>
<dbReference type="PANTHER" id="PTHR47572:SF4">
    <property type="entry name" value="LACTONASE DRP35"/>
    <property type="match status" value="1"/>
</dbReference>
<dbReference type="GO" id="GO:0016787">
    <property type="term" value="F:hydrolase activity"/>
    <property type="evidence" value="ECO:0007669"/>
    <property type="project" value="UniProtKB-KW"/>
</dbReference>
<sequence>MKETKTIGSIERIDAAVNDIISEKATIEVLAEGYDWSEGPIWVDSQKMLLFSDVPKNTIYKWTEKNGAEAYLSPSGYTGSEPTQSKEPGSNGLTLDNEGRLILCQHGDRRLARLDASFDQPKAAFVSLADRYDGKRFNSPNDVVCRKNGDLFFTDPPYGLPLQNESDPAKEIPFQGVYKVSADGKLTLLVDSLTRPNGLAFTPDEKTLIVANSDPDKAIWYAFDITANDSLVNQRIFYNATAEAKAENNGLPDGLKIDRQGNVFATGPGGVWIFNKEGKVLGKIRTPVPTANCAFADGEKTLFLTSDNYLLRVKLRE</sequence>
<evidence type="ECO:0000256" key="2">
    <source>
        <dbReference type="SAM" id="MobiDB-lite"/>
    </source>
</evidence>
<evidence type="ECO:0000259" key="3">
    <source>
        <dbReference type="Pfam" id="PF08450"/>
    </source>
</evidence>
<comment type="caution">
    <text evidence="4">The sequence shown here is derived from an EMBL/GenBank/DDBJ whole genome shotgun (WGS) entry which is preliminary data.</text>
</comment>
<feature type="compositionally biased region" description="Polar residues" evidence="2">
    <location>
        <begin position="75"/>
        <end position="94"/>
    </location>
</feature>
<dbReference type="SUPFAM" id="SSF63829">
    <property type="entry name" value="Calcium-dependent phosphotriesterase"/>
    <property type="match status" value="1"/>
</dbReference>
<gene>
    <name evidence="4" type="ORF">KK083_11655</name>
</gene>
<dbReference type="Gene3D" id="2.120.10.30">
    <property type="entry name" value="TolB, C-terminal domain"/>
    <property type="match status" value="1"/>
</dbReference>
<dbReference type="InterPro" id="IPR011042">
    <property type="entry name" value="6-blade_b-propeller_TolB-like"/>
</dbReference>
<dbReference type="Proteomes" id="UP001319200">
    <property type="component" value="Unassembled WGS sequence"/>
</dbReference>
<evidence type="ECO:0000313" key="5">
    <source>
        <dbReference type="Proteomes" id="UP001319200"/>
    </source>
</evidence>
<evidence type="ECO:0000256" key="1">
    <source>
        <dbReference type="ARBA" id="ARBA00022801"/>
    </source>
</evidence>
<accession>A0AAP2DJN1</accession>
<proteinExistence type="predicted"/>
<reference evidence="4 5" key="1">
    <citation type="submission" date="2021-05" db="EMBL/GenBank/DDBJ databases">
        <title>A Polyphasic approach of four new species of the genus Ohtaekwangia: Ohtaekwangia histidinii sp. nov., Ohtaekwangia cretensis sp. nov., Ohtaekwangia indiensis sp. nov., Ohtaekwangia reichenbachii sp. nov. from diverse environment.</title>
        <authorList>
            <person name="Octaviana S."/>
        </authorList>
    </citation>
    <scope>NUCLEOTIDE SEQUENCE [LARGE SCALE GENOMIC DNA]</scope>
    <source>
        <strain evidence="4 5">PWU4</strain>
    </source>
</reference>
<dbReference type="PANTHER" id="PTHR47572">
    <property type="entry name" value="LIPOPROTEIN-RELATED"/>
    <property type="match status" value="1"/>
</dbReference>
<dbReference type="InterPro" id="IPR051262">
    <property type="entry name" value="SMP-30/CGR1_Lactonase"/>
</dbReference>
<keyword evidence="5" id="KW-1185">Reference proteome</keyword>
<dbReference type="InterPro" id="IPR013658">
    <property type="entry name" value="SGL"/>
</dbReference>
<name>A0AAP2DJN1_9BACT</name>
<organism evidence="4 5">
    <name type="scientific">Chryseosolibacter histidini</name>
    <dbReference type="NCBI Taxonomy" id="2782349"/>
    <lineage>
        <taxon>Bacteria</taxon>
        <taxon>Pseudomonadati</taxon>
        <taxon>Bacteroidota</taxon>
        <taxon>Cytophagia</taxon>
        <taxon>Cytophagales</taxon>
        <taxon>Chryseotaleaceae</taxon>
        <taxon>Chryseosolibacter</taxon>
    </lineage>
</organism>